<dbReference type="OrthoDB" id="10265800at2759"/>
<dbReference type="SUPFAM" id="SSF52266">
    <property type="entry name" value="SGNH hydrolase"/>
    <property type="match status" value="1"/>
</dbReference>
<dbReference type="Proteomes" id="UP000749646">
    <property type="component" value="Unassembled WGS sequence"/>
</dbReference>
<reference evidence="2" key="1">
    <citation type="journal article" date="2020" name="Fungal Divers.">
        <title>Resolving the Mortierellaceae phylogeny through synthesis of multi-gene phylogenetics and phylogenomics.</title>
        <authorList>
            <person name="Vandepol N."/>
            <person name="Liber J."/>
            <person name="Desiro A."/>
            <person name="Na H."/>
            <person name="Kennedy M."/>
            <person name="Barry K."/>
            <person name="Grigoriev I.V."/>
            <person name="Miller A.N."/>
            <person name="O'Donnell K."/>
            <person name="Stajich J.E."/>
            <person name="Bonito G."/>
        </authorList>
    </citation>
    <scope>NUCLEOTIDE SEQUENCE</scope>
    <source>
        <strain evidence="2">MES-2147</strain>
    </source>
</reference>
<dbReference type="PANTHER" id="PTHR21325">
    <property type="entry name" value="PHOSPHOLIPASE B, PLB1"/>
    <property type="match status" value="1"/>
</dbReference>
<dbReference type="PANTHER" id="PTHR21325:SF31">
    <property type="entry name" value="GH22081P-RELATED"/>
    <property type="match status" value="1"/>
</dbReference>
<evidence type="ECO:0000256" key="1">
    <source>
        <dbReference type="SAM" id="SignalP"/>
    </source>
</evidence>
<dbReference type="AlphaFoldDB" id="A0A9P6J007"/>
<gene>
    <name evidence="2" type="ORF">BGZ65_003004</name>
</gene>
<dbReference type="InterPro" id="IPR036514">
    <property type="entry name" value="SGNH_hydro_sf"/>
</dbReference>
<dbReference type="GO" id="GO:0004620">
    <property type="term" value="F:phospholipase activity"/>
    <property type="evidence" value="ECO:0007669"/>
    <property type="project" value="InterPro"/>
</dbReference>
<dbReference type="InterPro" id="IPR038885">
    <property type="entry name" value="PLB1"/>
</dbReference>
<sequence>MKLRTVARPSALLLCLVPLLASPQQLPFQKPFKHSTPTHASSQQENFSPYSIPWIAQLQTIYNTFGVSENGTCPTEIQKWSCQPYELTEKDWDKPTDVWHLRPHDIKSVVSIGDSITAGFAMLTGRPPFAIALEYRGKVFSDGGDSEEYTLANFLRTYTKDIHGSPRGFTLPLAQGKGLNTGVSGAIVQMLPWQVERLRLLFGRFGPYRKYKNEWKLATILIGANNLCDACGLGGAFPALSDPEKYGAALKSALRRLKGSIGPTFVNLVGIFDVTLVYDLSRGHPYCEMLLGTLPICSCATGSEANRQKAGYLAKKYNEVMERIAKEINEENKDDGTFGVVFQPGLTGFKEGASQFGQGYLSKFDCFHPNKCANQVMAITLWNNMFSSPEDKKTPFRPKDLEIYCPGRNDYLR</sequence>
<keyword evidence="1" id="KW-0732">Signal</keyword>
<dbReference type="GO" id="GO:0006644">
    <property type="term" value="P:phospholipid metabolic process"/>
    <property type="evidence" value="ECO:0007669"/>
    <property type="project" value="TreeGrafter"/>
</dbReference>
<feature type="signal peptide" evidence="1">
    <location>
        <begin position="1"/>
        <end position="21"/>
    </location>
</feature>
<name>A0A9P6J007_9FUNG</name>
<feature type="chain" id="PRO_5040240777" evidence="1">
    <location>
        <begin position="22"/>
        <end position="413"/>
    </location>
</feature>
<dbReference type="Gene3D" id="3.40.50.1110">
    <property type="entry name" value="SGNH hydrolase"/>
    <property type="match status" value="1"/>
</dbReference>
<evidence type="ECO:0000313" key="2">
    <source>
        <dbReference type="EMBL" id="KAF9956061.1"/>
    </source>
</evidence>
<protein>
    <submittedName>
        <fullName evidence="2">Uncharacterized protein</fullName>
    </submittedName>
</protein>
<dbReference type="EMBL" id="JAAAHW010006716">
    <property type="protein sequence ID" value="KAF9956061.1"/>
    <property type="molecule type" value="Genomic_DNA"/>
</dbReference>
<accession>A0A9P6J007</accession>
<comment type="caution">
    <text evidence="2">The sequence shown here is derived from an EMBL/GenBank/DDBJ whole genome shotgun (WGS) entry which is preliminary data.</text>
</comment>
<dbReference type="InterPro" id="IPR001087">
    <property type="entry name" value="GDSL"/>
</dbReference>
<dbReference type="Pfam" id="PF00657">
    <property type="entry name" value="Lipase_GDSL"/>
    <property type="match status" value="1"/>
</dbReference>
<organism evidence="2 3">
    <name type="scientific">Modicella reniformis</name>
    <dbReference type="NCBI Taxonomy" id="1440133"/>
    <lineage>
        <taxon>Eukaryota</taxon>
        <taxon>Fungi</taxon>
        <taxon>Fungi incertae sedis</taxon>
        <taxon>Mucoromycota</taxon>
        <taxon>Mortierellomycotina</taxon>
        <taxon>Mortierellomycetes</taxon>
        <taxon>Mortierellales</taxon>
        <taxon>Mortierellaceae</taxon>
        <taxon>Modicella</taxon>
    </lineage>
</organism>
<proteinExistence type="predicted"/>
<keyword evidence="3" id="KW-1185">Reference proteome</keyword>
<evidence type="ECO:0000313" key="3">
    <source>
        <dbReference type="Proteomes" id="UP000749646"/>
    </source>
</evidence>